<gene>
    <name evidence="2" type="ORF">FLONG3_631</name>
</gene>
<dbReference type="Proteomes" id="UP000266234">
    <property type="component" value="Unassembled WGS sequence"/>
</dbReference>
<evidence type="ECO:0000313" key="2">
    <source>
        <dbReference type="EMBL" id="RGP81249.1"/>
    </source>
</evidence>
<dbReference type="GO" id="GO:0005507">
    <property type="term" value="F:copper ion binding"/>
    <property type="evidence" value="ECO:0007669"/>
    <property type="project" value="InterPro"/>
</dbReference>
<dbReference type="InterPro" id="IPR001083">
    <property type="entry name" value="Cu_fist_DNA-bd_dom"/>
</dbReference>
<dbReference type="OrthoDB" id="10324896at2759"/>
<organism evidence="2 3">
    <name type="scientific">Fusarium longipes</name>
    <dbReference type="NCBI Taxonomy" id="694270"/>
    <lineage>
        <taxon>Eukaryota</taxon>
        <taxon>Fungi</taxon>
        <taxon>Dikarya</taxon>
        <taxon>Ascomycota</taxon>
        <taxon>Pezizomycotina</taxon>
        <taxon>Sordariomycetes</taxon>
        <taxon>Hypocreomycetidae</taxon>
        <taxon>Hypocreales</taxon>
        <taxon>Nectriaceae</taxon>
        <taxon>Fusarium</taxon>
    </lineage>
</organism>
<protein>
    <recommendedName>
        <fullName evidence="1">Copper-fist domain-containing protein</fullName>
    </recommendedName>
</protein>
<dbReference type="GO" id="GO:0003677">
    <property type="term" value="F:DNA binding"/>
    <property type="evidence" value="ECO:0007669"/>
    <property type="project" value="InterPro"/>
</dbReference>
<sequence>MSNPNRSRESSSSLENWTGRVKDGKRVCCEKCMDDHRKRSNCQESHGGILIVLENTAGRPVGATRGTYLVPALFLEDGTLLEKCRMTLPGVKRPTPQFLRCKRVNEYKEQMRIQQETPEEGPAWFASTPVPAPVPAPTAADFDPVLYPGPVRDFAAADFDMPSYLSHGLDLARHFGLDLKFDPAWASDPDLFLPPGFTLLPAPVPAFTHVFSNPPVPAPAVNMVFGSNTPQVYGMATGNMGQDFDLNQIGFGFMPNR</sequence>
<comment type="caution">
    <text evidence="2">The sequence shown here is derived from an EMBL/GenBank/DDBJ whole genome shotgun (WGS) entry which is preliminary data.</text>
</comment>
<name>A0A395T9Z0_9HYPO</name>
<dbReference type="AlphaFoldDB" id="A0A395T9Z0"/>
<dbReference type="SMART" id="SM01090">
    <property type="entry name" value="Copper-fist"/>
    <property type="match status" value="1"/>
</dbReference>
<dbReference type="EMBL" id="PXOG01000012">
    <property type="protein sequence ID" value="RGP81249.1"/>
    <property type="molecule type" value="Genomic_DNA"/>
</dbReference>
<evidence type="ECO:0000259" key="1">
    <source>
        <dbReference type="SMART" id="SM01090"/>
    </source>
</evidence>
<keyword evidence="3" id="KW-1185">Reference proteome</keyword>
<feature type="domain" description="Copper-fist" evidence="1">
    <location>
        <begin position="21"/>
        <end position="61"/>
    </location>
</feature>
<dbReference type="GO" id="GO:0003700">
    <property type="term" value="F:DNA-binding transcription factor activity"/>
    <property type="evidence" value="ECO:0007669"/>
    <property type="project" value="InterPro"/>
</dbReference>
<proteinExistence type="predicted"/>
<accession>A0A395T9Z0</accession>
<reference evidence="2 3" key="1">
    <citation type="journal article" date="2018" name="PLoS Pathog.">
        <title>Evolution of structural diversity of trichothecenes, a family of toxins produced by plant pathogenic and entomopathogenic fungi.</title>
        <authorList>
            <person name="Proctor R.H."/>
            <person name="McCormick S.P."/>
            <person name="Kim H.S."/>
            <person name="Cardoza R.E."/>
            <person name="Stanley A.M."/>
            <person name="Lindo L."/>
            <person name="Kelly A."/>
            <person name="Brown D.W."/>
            <person name="Lee T."/>
            <person name="Vaughan M.M."/>
            <person name="Alexander N.J."/>
            <person name="Busman M."/>
            <person name="Gutierrez S."/>
        </authorList>
    </citation>
    <scope>NUCLEOTIDE SEQUENCE [LARGE SCALE GENOMIC DNA]</scope>
    <source>
        <strain evidence="2 3">NRRL 20695</strain>
    </source>
</reference>
<evidence type="ECO:0000313" key="3">
    <source>
        <dbReference type="Proteomes" id="UP000266234"/>
    </source>
</evidence>